<proteinExistence type="predicted"/>
<accession>A0AA95BNS2</accession>
<evidence type="ECO:0000313" key="3">
    <source>
        <dbReference type="Proteomes" id="UP001060018"/>
    </source>
</evidence>
<dbReference type="Proteomes" id="UP001060018">
    <property type="component" value="Chromosome"/>
</dbReference>
<dbReference type="EMBL" id="CP102487">
    <property type="protein sequence ID" value="UUX57460.1"/>
    <property type="molecule type" value="Genomic_DNA"/>
</dbReference>
<name>A0AA95BNS2_9MICC</name>
<gene>
    <name evidence="2" type="ORF">NUH22_08920</name>
</gene>
<evidence type="ECO:0000256" key="1">
    <source>
        <dbReference type="SAM" id="MobiDB-lite"/>
    </source>
</evidence>
<feature type="region of interest" description="Disordered" evidence="1">
    <location>
        <begin position="1"/>
        <end position="20"/>
    </location>
</feature>
<evidence type="ECO:0000313" key="2">
    <source>
        <dbReference type="EMBL" id="UUX57460.1"/>
    </source>
</evidence>
<dbReference type="AlphaFoldDB" id="A0AA95BNS2"/>
<protein>
    <submittedName>
        <fullName evidence="2">Uncharacterized protein</fullName>
    </submittedName>
</protein>
<sequence length="53" mass="5665">MGSQGFALVRHETHGTENQPVPCGIELIMMSQALHEEASTAGLREASTVSQAR</sequence>
<organism evidence="2 3">
    <name type="scientific">Glutamicibacter halophytocola</name>
    <dbReference type="NCBI Taxonomy" id="1933880"/>
    <lineage>
        <taxon>Bacteria</taxon>
        <taxon>Bacillati</taxon>
        <taxon>Actinomycetota</taxon>
        <taxon>Actinomycetes</taxon>
        <taxon>Micrococcales</taxon>
        <taxon>Micrococcaceae</taxon>
        <taxon>Glutamicibacter</taxon>
    </lineage>
</organism>
<reference evidence="2" key="1">
    <citation type="journal article" date="2022" name="Pest Manag. Sci.">
        <title>Glutamicibacter halophytocola-mediated host fitness of potato tuber moth on Solanaceae crops.</title>
        <authorList>
            <person name="Wang W."/>
            <person name="Xiao G."/>
            <person name="Du G."/>
            <person name="Chang L."/>
            <person name="Yang Y."/>
            <person name="Ye J."/>
            <person name="Chen B."/>
        </authorList>
    </citation>
    <scope>NUCLEOTIDE SEQUENCE</scope>
    <source>
        <strain evidence="2">S2</strain>
    </source>
</reference>
<dbReference type="RefSeq" id="WP_257745160.1">
    <property type="nucleotide sequence ID" value="NZ_CP102487.1"/>
</dbReference>